<name>A0A1G5S192_PSEXY</name>
<keyword evidence="2" id="KW-0812">Transmembrane</keyword>
<keyword evidence="3" id="KW-0732">Signal</keyword>
<evidence type="ECO:0000256" key="3">
    <source>
        <dbReference type="SAM" id="SignalP"/>
    </source>
</evidence>
<proteinExistence type="predicted"/>
<sequence length="660" mass="70694">MKNRSVQAITIGLSALSLVAPTGMTMYAQAAEAVNDAETTTEQQLFSDSGEKAIAEEVSNLSEQLNTNTTSQLSEAASAPAAEGQFDQEVSAVLENEATVKDAVGSVSASLDNIVKAGEAIGEAQTQVQDAVSQADSAIKNVGEATSAANEQAQDAVSIIKDENVSEADAATIIADTDKTVEEAQTAFDEAENKYNDALLAYNIAKDDYETALVAYNLNKEEATGNLAGAESALESARAHLDDLQKQLESAQKELADAGADALVAAENAAVNASDEDRMTYANTYVAAILQYYYLPKVEGLLVGQTIENLRIEPLEDDGSRVSVIYSIANEDKKVVREVYAIYGCIIDKETWQVQIYSKKYMEIQVPVSPKKESKKPLLMGSAKKANNSFEERYINVGDEMWMQFVTDYTTYISGVRAKIDAYNSLLASVEIAKADFQDARDKVASIKLQIEELNKATDLNSAAEMARLEGLLESAQLDYTDAKENLESAKATLSDAKMLFNEKFVKATPVPQNSSSGSAQSSGTLASNIARLEARIDQELVELEEIQDEVTPTTAGSGAEVSVINEAEVAGNTGKSEMAGAEKSASKDKVVQPQDILPVPDEIVTIDEENIPLAITLAGMIQHAKWFIALGGVSLAGGLVGLIEVKRRAATKVIDKLNQ</sequence>
<evidence type="ECO:0000256" key="2">
    <source>
        <dbReference type="SAM" id="Phobius"/>
    </source>
</evidence>
<accession>A0A1G5S192</accession>
<evidence type="ECO:0000313" key="5">
    <source>
        <dbReference type="Proteomes" id="UP000199428"/>
    </source>
</evidence>
<feature type="coiled-coil region" evidence="1">
    <location>
        <begin position="174"/>
        <end position="261"/>
    </location>
</feature>
<keyword evidence="1" id="KW-0175">Coiled coil</keyword>
<evidence type="ECO:0000313" key="4">
    <source>
        <dbReference type="EMBL" id="SCZ80083.1"/>
    </source>
</evidence>
<keyword evidence="2" id="KW-1133">Transmembrane helix</keyword>
<feature type="transmembrane region" description="Helical" evidence="2">
    <location>
        <begin position="627"/>
        <end position="646"/>
    </location>
</feature>
<dbReference type="Proteomes" id="UP000199428">
    <property type="component" value="Unassembled WGS sequence"/>
</dbReference>
<feature type="signal peptide" evidence="3">
    <location>
        <begin position="1"/>
        <end position="30"/>
    </location>
</feature>
<organism evidence="4 5">
    <name type="scientific">Pseudobutyrivibrio xylanivorans</name>
    <dbReference type="NCBI Taxonomy" id="185007"/>
    <lineage>
        <taxon>Bacteria</taxon>
        <taxon>Bacillati</taxon>
        <taxon>Bacillota</taxon>
        <taxon>Clostridia</taxon>
        <taxon>Lachnospirales</taxon>
        <taxon>Lachnospiraceae</taxon>
        <taxon>Pseudobutyrivibrio</taxon>
    </lineage>
</organism>
<feature type="chain" id="PRO_5011694893" evidence="3">
    <location>
        <begin position="31"/>
        <end position="660"/>
    </location>
</feature>
<reference evidence="4 5" key="1">
    <citation type="submission" date="2016-10" db="EMBL/GenBank/DDBJ databases">
        <authorList>
            <person name="de Groot N.N."/>
        </authorList>
    </citation>
    <scope>NUCLEOTIDE SEQUENCE [LARGE SCALE GENOMIC DNA]</scope>
    <source>
        <strain evidence="4 5">DSM 10317</strain>
    </source>
</reference>
<dbReference type="RefSeq" id="WP_090163329.1">
    <property type="nucleotide sequence ID" value="NZ_FMWK01000012.1"/>
</dbReference>
<dbReference type="AlphaFoldDB" id="A0A1G5S192"/>
<dbReference type="Gene3D" id="1.20.1270.60">
    <property type="entry name" value="Arfaptin homology (AH) domain/BAR domain"/>
    <property type="match status" value="1"/>
</dbReference>
<dbReference type="InterPro" id="IPR027267">
    <property type="entry name" value="AH/BAR_dom_sf"/>
</dbReference>
<keyword evidence="2" id="KW-0472">Membrane</keyword>
<protein>
    <submittedName>
        <fullName evidence="4">Uncharacterized protein</fullName>
    </submittedName>
</protein>
<dbReference type="EMBL" id="FMWK01000012">
    <property type="protein sequence ID" value="SCZ80083.1"/>
    <property type="molecule type" value="Genomic_DNA"/>
</dbReference>
<feature type="coiled-coil region" evidence="1">
    <location>
        <begin position="437"/>
        <end position="500"/>
    </location>
</feature>
<gene>
    <name evidence="4" type="ORF">SAMN02910350_02107</name>
</gene>
<evidence type="ECO:0000256" key="1">
    <source>
        <dbReference type="SAM" id="Coils"/>
    </source>
</evidence>